<evidence type="ECO:0000313" key="2">
    <source>
        <dbReference type="EMBL" id="KAJ3832562.1"/>
    </source>
</evidence>
<feature type="region of interest" description="Disordered" evidence="1">
    <location>
        <begin position="1"/>
        <end position="31"/>
    </location>
</feature>
<feature type="region of interest" description="Disordered" evidence="1">
    <location>
        <begin position="85"/>
        <end position="110"/>
    </location>
</feature>
<dbReference type="EMBL" id="MU806919">
    <property type="protein sequence ID" value="KAJ3832562.1"/>
    <property type="molecule type" value="Genomic_DNA"/>
</dbReference>
<evidence type="ECO:0000313" key="3">
    <source>
        <dbReference type="Proteomes" id="UP001163846"/>
    </source>
</evidence>
<keyword evidence="3" id="KW-1185">Reference proteome</keyword>
<protein>
    <submittedName>
        <fullName evidence="2">Uncharacterized protein</fullName>
    </submittedName>
</protein>
<evidence type="ECO:0000256" key="1">
    <source>
        <dbReference type="SAM" id="MobiDB-lite"/>
    </source>
</evidence>
<sequence length="230" mass="25033">MDKGWGDGAGQSKDTNEDGDELSFGVGEDGAGTVYGSRAEHVSENVSSDIRMQQQASAPIRVDRSRLEGSHDCLQANHPILHPVIISPSLPSSTSTRPAPDSTAPKSAGNLPERVAAQWRRRVLDASKKLNAMPVSSFLAINVGIGFRYALNETQTTSTSIVYTAFLRSLKQKPHLIYTPRLKNHKTFIPASCTVPPTSFRMSPSKPIRVCLLMKSRRAIRTPNPSDAQP</sequence>
<proteinExistence type="predicted"/>
<dbReference type="AlphaFoldDB" id="A0AA38UBA5"/>
<organism evidence="2 3">
    <name type="scientific">Lentinula raphanica</name>
    <dbReference type="NCBI Taxonomy" id="153919"/>
    <lineage>
        <taxon>Eukaryota</taxon>
        <taxon>Fungi</taxon>
        <taxon>Dikarya</taxon>
        <taxon>Basidiomycota</taxon>
        <taxon>Agaricomycotina</taxon>
        <taxon>Agaricomycetes</taxon>
        <taxon>Agaricomycetidae</taxon>
        <taxon>Agaricales</taxon>
        <taxon>Marasmiineae</taxon>
        <taxon>Omphalotaceae</taxon>
        <taxon>Lentinula</taxon>
    </lineage>
</organism>
<feature type="compositionally biased region" description="Low complexity" evidence="1">
    <location>
        <begin position="85"/>
        <end position="98"/>
    </location>
</feature>
<name>A0AA38UBA5_9AGAR</name>
<dbReference type="Proteomes" id="UP001163846">
    <property type="component" value="Unassembled WGS sequence"/>
</dbReference>
<accession>A0AA38UBA5</accession>
<gene>
    <name evidence="2" type="ORF">F5878DRAFT_666457</name>
</gene>
<comment type="caution">
    <text evidence="2">The sequence shown here is derived from an EMBL/GenBank/DDBJ whole genome shotgun (WGS) entry which is preliminary data.</text>
</comment>
<reference evidence="2" key="1">
    <citation type="submission" date="2022-08" db="EMBL/GenBank/DDBJ databases">
        <authorList>
            <consortium name="DOE Joint Genome Institute"/>
            <person name="Min B."/>
            <person name="Riley R."/>
            <person name="Sierra-Patev S."/>
            <person name="Naranjo-Ortiz M."/>
            <person name="Looney B."/>
            <person name="Konkel Z."/>
            <person name="Slot J.C."/>
            <person name="Sakamoto Y."/>
            <person name="Steenwyk J.L."/>
            <person name="Rokas A."/>
            <person name="Carro J."/>
            <person name="Camarero S."/>
            <person name="Ferreira P."/>
            <person name="Molpeceres G."/>
            <person name="Ruiz-Duenas F.J."/>
            <person name="Serrano A."/>
            <person name="Henrissat B."/>
            <person name="Drula E."/>
            <person name="Hughes K.W."/>
            <person name="Mata J.L."/>
            <person name="Ishikawa N.K."/>
            <person name="Vargas-Isla R."/>
            <person name="Ushijima S."/>
            <person name="Smith C.A."/>
            <person name="Ahrendt S."/>
            <person name="Andreopoulos W."/>
            <person name="He G."/>
            <person name="Labutti K."/>
            <person name="Lipzen A."/>
            <person name="Ng V."/>
            <person name="Sandor L."/>
            <person name="Barry K."/>
            <person name="Martinez A.T."/>
            <person name="Xiao Y."/>
            <person name="Gibbons J.G."/>
            <person name="Terashima K."/>
            <person name="Hibbett D.S."/>
            <person name="Grigoriev I.V."/>
        </authorList>
    </citation>
    <scope>NUCLEOTIDE SEQUENCE</scope>
    <source>
        <strain evidence="2">TFB9207</strain>
    </source>
</reference>